<dbReference type="OrthoDB" id="6162665at2759"/>
<protein>
    <submittedName>
        <fullName evidence="7">Uncharacterized protein</fullName>
    </submittedName>
</protein>
<sequence>MRVDLTEARVQVWFQNRRAKWRKQEKSTGAGGNATHGYNPYGASAQSGGTVLPSQVMANNMNAMHGSGGGHHSSASAAALSAVANNPGALFGPHAALAAAYRKPMMDHHPGLKSGAYLQTPAMFSPNSFNFANAAAFPFRELSAAYPQLFPGNLSNPSAQAISPFANPFLSPYANASNSFQSLLASLSSSHNRPKIGDEAGLRPSPHLMAVQQNCIDRQTPPQRVSNNSSPPNADNAVPSDRRNTSIAALRLKAREHEIAVLRSKDPNSSSSSESSLNNSTDNNI</sequence>
<evidence type="ECO:0000259" key="6">
    <source>
        <dbReference type="PROSITE" id="PS50803"/>
    </source>
</evidence>
<dbReference type="InterPro" id="IPR009057">
    <property type="entry name" value="Homeodomain-like_sf"/>
</dbReference>
<name>A0A7R9KII0_9ACAR</name>
<evidence type="ECO:0000256" key="4">
    <source>
        <dbReference type="SAM" id="MobiDB-lite"/>
    </source>
</evidence>
<dbReference type="GO" id="GO:0000981">
    <property type="term" value="F:DNA-binding transcription factor activity, RNA polymerase II-specific"/>
    <property type="evidence" value="ECO:0007669"/>
    <property type="project" value="TreeGrafter"/>
</dbReference>
<feature type="region of interest" description="Disordered" evidence="4">
    <location>
        <begin position="219"/>
        <end position="243"/>
    </location>
</feature>
<feature type="region of interest" description="Disordered" evidence="4">
    <location>
        <begin position="21"/>
        <end position="40"/>
    </location>
</feature>
<dbReference type="InterPro" id="IPR050649">
    <property type="entry name" value="Paired_Homeobox_TFs"/>
</dbReference>
<evidence type="ECO:0000313" key="7">
    <source>
        <dbReference type="EMBL" id="CAD7623672.1"/>
    </source>
</evidence>
<feature type="compositionally biased region" description="Low complexity" evidence="4">
    <location>
        <begin position="268"/>
        <end position="285"/>
    </location>
</feature>
<dbReference type="EMBL" id="CAJPIZ010001809">
    <property type="protein sequence ID" value="CAG2104102.1"/>
    <property type="molecule type" value="Genomic_DNA"/>
</dbReference>
<keyword evidence="2 3" id="KW-0539">Nucleus</keyword>
<keyword evidence="8" id="KW-1185">Reference proteome</keyword>
<dbReference type="EMBL" id="OC856384">
    <property type="protein sequence ID" value="CAD7623672.1"/>
    <property type="molecule type" value="Genomic_DNA"/>
</dbReference>
<dbReference type="Pfam" id="PF03826">
    <property type="entry name" value="OAR"/>
    <property type="match status" value="1"/>
</dbReference>
<reference evidence="7" key="1">
    <citation type="submission" date="2020-11" db="EMBL/GenBank/DDBJ databases">
        <authorList>
            <person name="Tran Van P."/>
        </authorList>
    </citation>
    <scope>NUCLEOTIDE SEQUENCE</scope>
</reference>
<feature type="domain" description="Homeobox" evidence="5">
    <location>
        <begin position="1"/>
        <end position="24"/>
    </location>
</feature>
<dbReference type="PROSITE" id="PS50803">
    <property type="entry name" value="OAR"/>
    <property type="match status" value="1"/>
</dbReference>
<proteinExistence type="predicted"/>
<evidence type="ECO:0000313" key="8">
    <source>
        <dbReference type="Proteomes" id="UP000759131"/>
    </source>
</evidence>
<comment type="subcellular location">
    <subcellularLocation>
        <location evidence="1 2 3">Nucleus</location>
    </subcellularLocation>
</comment>
<keyword evidence="2 3" id="KW-0371">Homeobox</keyword>
<dbReference type="Pfam" id="PF00046">
    <property type="entry name" value="Homeodomain"/>
    <property type="match status" value="1"/>
</dbReference>
<feature type="DNA-binding region" description="Homeobox" evidence="2">
    <location>
        <begin position="3"/>
        <end position="25"/>
    </location>
</feature>
<dbReference type="CDD" id="cd00086">
    <property type="entry name" value="homeodomain"/>
    <property type="match status" value="1"/>
</dbReference>
<dbReference type="PANTHER" id="PTHR24329">
    <property type="entry name" value="HOMEOBOX PROTEIN ARISTALESS"/>
    <property type="match status" value="1"/>
</dbReference>
<dbReference type="GO" id="GO:0000977">
    <property type="term" value="F:RNA polymerase II transcription regulatory region sequence-specific DNA binding"/>
    <property type="evidence" value="ECO:0007669"/>
    <property type="project" value="TreeGrafter"/>
</dbReference>
<evidence type="ECO:0000256" key="2">
    <source>
        <dbReference type="PROSITE-ProRule" id="PRU00108"/>
    </source>
</evidence>
<gene>
    <name evidence="7" type="ORF">OSB1V03_LOCUS4124</name>
</gene>
<evidence type="ECO:0000259" key="5">
    <source>
        <dbReference type="PROSITE" id="PS50071"/>
    </source>
</evidence>
<dbReference type="Gene3D" id="1.10.10.60">
    <property type="entry name" value="Homeodomain-like"/>
    <property type="match status" value="1"/>
</dbReference>
<accession>A0A7R9KII0</accession>
<dbReference type="GO" id="GO:0005634">
    <property type="term" value="C:nucleus"/>
    <property type="evidence" value="ECO:0007669"/>
    <property type="project" value="UniProtKB-SubCell"/>
</dbReference>
<evidence type="ECO:0000256" key="3">
    <source>
        <dbReference type="RuleBase" id="RU000682"/>
    </source>
</evidence>
<organism evidence="7">
    <name type="scientific">Medioppia subpectinata</name>
    <dbReference type="NCBI Taxonomy" id="1979941"/>
    <lineage>
        <taxon>Eukaryota</taxon>
        <taxon>Metazoa</taxon>
        <taxon>Ecdysozoa</taxon>
        <taxon>Arthropoda</taxon>
        <taxon>Chelicerata</taxon>
        <taxon>Arachnida</taxon>
        <taxon>Acari</taxon>
        <taxon>Acariformes</taxon>
        <taxon>Sarcoptiformes</taxon>
        <taxon>Oribatida</taxon>
        <taxon>Brachypylina</taxon>
        <taxon>Oppioidea</taxon>
        <taxon>Oppiidae</taxon>
        <taxon>Medioppia</taxon>
    </lineage>
</organism>
<feature type="compositionally biased region" description="Low complexity" evidence="4">
    <location>
        <begin position="225"/>
        <end position="239"/>
    </location>
</feature>
<dbReference type="Proteomes" id="UP000759131">
    <property type="component" value="Unassembled WGS sequence"/>
</dbReference>
<dbReference type="AlphaFoldDB" id="A0A7R9KII0"/>
<dbReference type="SUPFAM" id="SSF46689">
    <property type="entry name" value="Homeodomain-like"/>
    <property type="match status" value="1"/>
</dbReference>
<feature type="region of interest" description="Disordered" evidence="4">
    <location>
        <begin position="258"/>
        <end position="285"/>
    </location>
</feature>
<dbReference type="InterPro" id="IPR003654">
    <property type="entry name" value="OAR_dom"/>
</dbReference>
<keyword evidence="2 3" id="KW-0238">DNA-binding</keyword>
<dbReference type="PROSITE" id="PS50071">
    <property type="entry name" value="HOMEOBOX_2"/>
    <property type="match status" value="1"/>
</dbReference>
<dbReference type="PANTHER" id="PTHR24329:SF543">
    <property type="entry name" value="FI01017P-RELATED"/>
    <property type="match status" value="1"/>
</dbReference>
<feature type="domain" description="OAR" evidence="6">
    <location>
        <begin position="245"/>
        <end position="258"/>
    </location>
</feature>
<dbReference type="InterPro" id="IPR001356">
    <property type="entry name" value="HD"/>
</dbReference>
<evidence type="ECO:0000256" key="1">
    <source>
        <dbReference type="ARBA" id="ARBA00004123"/>
    </source>
</evidence>